<keyword evidence="2" id="KW-1185">Reference proteome</keyword>
<organism evidence="1 2">
    <name type="scientific">Mesorhizobium escarrei</name>
    <dbReference type="NCBI Taxonomy" id="666018"/>
    <lineage>
        <taxon>Bacteria</taxon>
        <taxon>Pseudomonadati</taxon>
        <taxon>Pseudomonadota</taxon>
        <taxon>Alphaproteobacteria</taxon>
        <taxon>Hyphomicrobiales</taxon>
        <taxon>Phyllobacteriaceae</taxon>
        <taxon>Mesorhizobium</taxon>
    </lineage>
</organism>
<evidence type="ECO:0000313" key="2">
    <source>
        <dbReference type="Proteomes" id="UP001153050"/>
    </source>
</evidence>
<reference evidence="1 2" key="1">
    <citation type="submission" date="2022-03" db="EMBL/GenBank/DDBJ databases">
        <authorList>
            <person name="Brunel B."/>
        </authorList>
    </citation>
    <scope>NUCLEOTIDE SEQUENCE [LARGE SCALE GENOMIC DNA]</scope>
    <source>
        <strain evidence="1">STM5069sample</strain>
    </source>
</reference>
<sequence>MRPRQPFGRLILKSMPACFCPGYWRSDMSWTDGEIQPYGWMIELLRDEVERSQQRDLRVAALG</sequence>
<dbReference type="EMBL" id="CAKXZT010000152">
    <property type="protein sequence ID" value="CAH2407060.1"/>
    <property type="molecule type" value="Genomic_DNA"/>
</dbReference>
<proteinExistence type="predicted"/>
<evidence type="ECO:0000313" key="1">
    <source>
        <dbReference type="EMBL" id="CAH2407060.1"/>
    </source>
</evidence>
<comment type="caution">
    <text evidence="1">The sequence shown here is derived from an EMBL/GenBank/DDBJ whole genome shotgun (WGS) entry which is preliminary data.</text>
</comment>
<accession>A0ABM9ECP3</accession>
<name>A0ABM9ECP3_9HYPH</name>
<protein>
    <submittedName>
        <fullName evidence="1">Uncharacterized protein</fullName>
    </submittedName>
</protein>
<gene>
    <name evidence="1" type="ORF">MES5069_550118</name>
</gene>
<dbReference type="Proteomes" id="UP001153050">
    <property type="component" value="Unassembled WGS sequence"/>
</dbReference>